<organism evidence="3 4">
    <name type="scientific">Candidatus Spyradosoma merdigallinarum</name>
    <dbReference type="NCBI Taxonomy" id="2840950"/>
    <lineage>
        <taxon>Bacteria</taxon>
        <taxon>Pseudomonadati</taxon>
        <taxon>Verrucomicrobiota</taxon>
        <taxon>Opitutia</taxon>
        <taxon>Opitutia incertae sedis</taxon>
        <taxon>Candidatus Spyradosoma</taxon>
    </lineage>
</organism>
<keyword evidence="2" id="KW-0732">Signal</keyword>
<feature type="chain" id="PRO_5038438259" evidence="2">
    <location>
        <begin position="23"/>
        <end position="402"/>
    </location>
</feature>
<evidence type="ECO:0000256" key="1">
    <source>
        <dbReference type="SAM" id="Coils"/>
    </source>
</evidence>
<feature type="coiled-coil region" evidence="1">
    <location>
        <begin position="246"/>
        <end position="275"/>
    </location>
</feature>
<dbReference type="EMBL" id="DVOG01000021">
    <property type="protein sequence ID" value="HIV03692.1"/>
    <property type="molecule type" value="Genomic_DNA"/>
</dbReference>
<keyword evidence="1" id="KW-0175">Coiled coil</keyword>
<proteinExistence type="predicted"/>
<dbReference type="PROSITE" id="PS51257">
    <property type="entry name" value="PROKAR_LIPOPROTEIN"/>
    <property type="match status" value="1"/>
</dbReference>
<dbReference type="Proteomes" id="UP000886812">
    <property type="component" value="Unassembled WGS sequence"/>
</dbReference>
<gene>
    <name evidence="3" type="ORF">IAC75_00880</name>
</gene>
<accession>A0A9D1NIA3</accession>
<feature type="signal peptide" evidence="2">
    <location>
        <begin position="1"/>
        <end position="22"/>
    </location>
</feature>
<reference evidence="3" key="1">
    <citation type="submission" date="2020-10" db="EMBL/GenBank/DDBJ databases">
        <authorList>
            <person name="Gilroy R."/>
        </authorList>
    </citation>
    <scope>NUCLEOTIDE SEQUENCE</scope>
    <source>
        <strain evidence="3">10669</strain>
    </source>
</reference>
<comment type="caution">
    <text evidence="3">The sequence shown here is derived from an EMBL/GenBank/DDBJ whole genome shotgun (WGS) entry which is preliminary data.</text>
</comment>
<sequence length="402" mass="45368">MNRTYKTLTLLALAALPFFAGCASPSEKIRRSIQADVPVNRQDVSAALAEGESPWALHDGEETFSLFEYASKKNNVALIEFCLSKKSLSPELAEAQCSAYVERVLASLSADKDSNDELSVCEKIWNAGLALAAKPRVDAKLKQVEEERATKFVESVIAKISVDCDADDDDLARCREYWEKGMALSTKPRLEAKLKQVEEERATKFVESVIAKISVDDDADEDDLARCREYWDKGLALATKPRLETKQKQVAEERKAQREKASLEAQKKLELAEKQRIYESLQSKIFPLEQKLSEEERSRGWTLLETFGEEQMPALAEKCKAARQTYLEAKANLEELAKALKAENIDLNTNDVFQAAGRNWLSKATDYWFLRYKLTDFYSRFKIGAATSDELAAADEEFAERL</sequence>
<name>A0A9D1NIA3_9BACT</name>
<protein>
    <submittedName>
        <fullName evidence="3">Uncharacterized protein</fullName>
    </submittedName>
</protein>
<evidence type="ECO:0000313" key="4">
    <source>
        <dbReference type="Proteomes" id="UP000886812"/>
    </source>
</evidence>
<feature type="coiled-coil region" evidence="1">
    <location>
        <begin position="319"/>
        <end position="350"/>
    </location>
</feature>
<reference evidence="3" key="2">
    <citation type="journal article" date="2021" name="PeerJ">
        <title>Extensive microbial diversity within the chicken gut microbiome revealed by metagenomics and culture.</title>
        <authorList>
            <person name="Gilroy R."/>
            <person name="Ravi A."/>
            <person name="Getino M."/>
            <person name="Pursley I."/>
            <person name="Horton D.L."/>
            <person name="Alikhan N.F."/>
            <person name="Baker D."/>
            <person name="Gharbi K."/>
            <person name="Hall N."/>
            <person name="Watson M."/>
            <person name="Adriaenssens E.M."/>
            <person name="Foster-Nyarko E."/>
            <person name="Jarju S."/>
            <person name="Secka A."/>
            <person name="Antonio M."/>
            <person name="Oren A."/>
            <person name="Chaudhuri R.R."/>
            <person name="La Ragione R."/>
            <person name="Hildebrand F."/>
            <person name="Pallen M.J."/>
        </authorList>
    </citation>
    <scope>NUCLEOTIDE SEQUENCE</scope>
    <source>
        <strain evidence="3">10669</strain>
    </source>
</reference>
<dbReference type="AlphaFoldDB" id="A0A9D1NIA3"/>
<evidence type="ECO:0000256" key="2">
    <source>
        <dbReference type="SAM" id="SignalP"/>
    </source>
</evidence>
<evidence type="ECO:0000313" key="3">
    <source>
        <dbReference type="EMBL" id="HIV03692.1"/>
    </source>
</evidence>